<evidence type="ECO:0000313" key="1">
    <source>
        <dbReference type="EMBL" id="KAH7682781.1"/>
    </source>
</evidence>
<gene>
    <name evidence="1" type="ORF">IHE45_05G143400</name>
</gene>
<organism evidence="1 2">
    <name type="scientific">Dioscorea alata</name>
    <name type="common">Purple yam</name>
    <dbReference type="NCBI Taxonomy" id="55571"/>
    <lineage>
        <taxon>Eukaryota</taxon>
        <taxon>Viridiplantae</taxon>
        <taxon>Streptophyta</taxon>
        <taxon>Embryophyta</taxon>
        <taxon>Tracheophyta</taxon>
        <taxon>Spermatophyta</taxon>
        <taxon>Magnoliopsida</taxon>
        <taxon>Liliopsida</taxon>
        <taxon>Dioscoreales</taxon>
        <taxon>Dioscoreaceae</taxon>
        <taxon>Dioscorea</taxon>
    </lineage>
</organism>
<dbReference type="EC" id="2.1.1.274" evidence="1"/>
<reference evidence="2" key="1">
    <citation type="journal article" date="2022" name="Nat. Commun.">
        <title>Chromosome evolution and the genetic basis of agronomically important traits in greater yam.</title>
        <authorList>
            <person name="Bredeson J.V."/>
            <person name="Lyons J.B."/>
            <person name="Oniyinde I.O."/>
            <person name="Okereke N.R."/>
            <person name="Kolade O."/>
            <person name="Nnabue I."/>
            <person name="Nwadili C.O."/>
            <person name="Hribova E."/>
            <person name="Parker M."/>
            <person name="Nwogha J."/>
            <person name="Shu S."/>
            <person name="Carlson J."/>
            <person name="Kariba R."/>
            <person name="Muthemba S."/>
            <person name="Knop K."/>
            <person name="Barton G.J."/>
            <person name="Sherwood A.V."/>
            <person name="Lopez-Montes A."/>
            <person name="Asiedu R."/>
            <person name="Jamnadass R."/>
            <person name="Muchugi A."/>
            <person name="Goodstein D."/>
            <person name="Egesi C.N."/>
            <person name="Featherston J."/>
            <person name="Asfaw A."/>
            <person name="Simpson G.G."/>
            <person name="Dolezel J."/>
            <person name="Hendre P.S."/>
            <person name="Van Deynze A."/>
            <person name="Kumar P.L."/>
            <person name="Obidiegwu J.E."/>
            <person name="Bhattacharjee R."/>
            <person name="Rokhsar D.S."/>
        </authorList>
    </citation>
    <scope>NUCLEOTIDE SEQUENCE [LARGE SCALE GENOMIC DNA]</scope>
    <source>
        <strain evidence="2">cv. TDa95/00328</strain>
    </source>
</reference>
<keyword evidence="2" id="KW-1185">Reference proteome</keyword>
<dbReference type="EC" id="2.1.1.273" evidence="1"/>
<keyword evidence="1" id="KW-0489">Methyltransferase</keyword>
<evidence type="ECO:0000313" key="2">
    <source>
        <dbReference type="Proteomes" id="UP000827976"/>
    </source>
</evidence>
<keyword evidence="1" id="KW-0808">Transferase</keyword>
<dbReference type="Proteomes" id="UP000827976">
    <property type="component" value="Chromosome 5"/>
</dbReference>
<sequence length="372" mass="41975">MEVEQVLHMNGGNDDMSYAKNSTIQNVILSMTRSVRQRAVMDAYKSISYPKTISMGDLGCSSGPNTMLVASDAIDAVELLHKELNLQEQLPELHILLNDLPGNDFNGLINSLEDFQKSHHCLISVVPGSFYCRLFPSQSLHFIHSSSSLHWLSQVPLELQHGENVKINKGNIYISETSPPCVLDAYAKQFQRDFSMFLKCRAEEIVKGGCMVLTLMSRSNANSSSMENCHQWELLAQALRDMASKGVVEKEKIDSFNAPYYAPSPEEVKRAIETEGSFSINSLKSFEASWDAVKEHNDMVKENECIAVKIRTTAKLMTKCIRACIESMFVSHFGEEIIDELFVRYNSLLEGYFSKNKVKLTNIVVNMKRMYP</sequence>
<dbReference type="EMBL" id="CM037015">
    <property type="protein sequence ID" value="KAH7682781.1"/>
    <property type="molecule type" value="Genomic_DNA"/>
</dbReference>
<name>A0ACB7W5S6_DIOAL</name>
<proteinExistence type="predicted"/>
<comment type="caution">
    <text evidence="1">The sequence shown here is derived from an EMBL/GenBank/DDBJ whole genome shotgun (WGS) entry which is preliminary data.</text>
</comment>
<protein>
    <submittedName>
        <fullName evidence="1">Benzoate O-methyltransferase protein</fullName>
        <ecNumber evidence="1">2.1.1.273</ecNumber>
        <ecNumber evidence="1">2.1.1.274</ecNumber>
    </submittedName>
</protein>
<accession>A0ACB7W5S6</accession>